<keyword evidence="4" id="KW-1185">Reference proteome</keyword>
<dbReference type="InParanoid" id="Q74ZD0"/>
<dbReference type="AlphaFoldDB" id="Q74ZD0"/>
<accession>Q74ZD0</accession>
<dbReference type="KEGG" id="ago:AGOS_AGR269W"/>
<feature type="compositionally biased region" description="Low complexity" evidence="1">
    <location>
        <begin position="221"/>
        <end position="235"/>
    </location>
</feature>
<feature type="compositionally biased region" description="Basic and acidic residues" evidence="1">
    <location>
        <begin position="79"/>
        <end position="89"/>
    </location>
</feature>
<evidence type="ECO:0000313" key="4">
    <source>
        <dbReference type="Proteomes" id="UP000000591"/>
    </source>
</evidence>
<dbReference type="GeneID" id="4623237"/>
<dbReference type="GO" id="GO:0003676">
    <property type="term" value="F:nucleic acid binding"/>
    <property type="evidence" value="ECO:0007669"/>
    <property type="project" value="InterPro"/>
</dbReference>
<dbReference type="PANTHER" id="PTHR21032">
    <property type="entry name" value="G PATCH DOMAIN-CONTAINING PROTEIN 11"/>
    <property type="match status" value="1"/>
</dbReference>
<feature type="compositionally biased region" description="Basic and acidic residues" evidence="1">
    <location>
        <begin position="145"/>
        <end position="154"/>
    </location>
</feature>
<feature type="compositionally biased region" description="Polar residues" evidence="1">
    <location>
        <begin position="37"/>
        <end position="46"/>
    </location>
</feature>
<dbReference type="PROSITE" id="PS50174">
    <property type="entry name" value="G_PATCH"/>
    <property type="match status" value="1"/>
</dbReference>
<dbReference type="HOGENOM" id="CLU_046724_0_0_1"/>
<dbReference type="Pfam" id="PF01585">
    <property type="entry name" value="G-patch"/>
    <property type="match status" value="1"/>
</dbReference>
<dbReference type="EMBL" id="AE016820">
    <property type="protein sequence ID" value="AAS54759.2"/>
    <property type="molecule type" value="Genomic_DNA"/>
</dbReference>
<proteinExistence type="predicted"/>
<dbReference type="PANTHER" id="PTHR21032:SF0">
    <property type="entry name" value="G PATCH DOMAIN-CONTAINING PROTEIN 11"/>
    <property type="match status" value="1"/>
</dbReference>
<dbReference type="GO" id="GO:0000776">
    <property type="term" value="C:kinetochore"/>
    <property type="evidence" value="ECO:0000318"/>
    <property type="project" value="GO_Central"/>
</dbReference>
<feature type="region of interest" description="Disordered" evidence="1">
    <location>
        <begin position="1"/>
        <end position="90"/>
    </location>
</feature>
<dbReference type="SMART" id="SM01173">
    <property type="entry name" value="DUF4187"/>
    <property type="match status" value="1"/>
</dbReference>
<feature type="region of interest" description="Disordered" evidence="1">
    <location>
        <begin position="221"/>
        <end position="240"/>
    </location>
</feature>
<dbReference type="OMA" id="DYMNMVI"/>
<dbReference type="FunCoup" id="Q74ZD0">
    <property type="interactions" value="236"/>
</dbReference>
<dbReference type="OrthoDB" id="786951at2759"/>
<feature type="domain" description="G-patch" evidence="2">
    <location>
        <begin position="96"/>
        <end position="145"/>
    </location>
</feature>
<evidence type="ECO:0000259" key="2">
    <source>
        <dbReference type="PROSITE" id="PS50174"/>
    </source>
</evidence>
<feature type="region of interest" description="Disordered" evidence="1">
    <location>
        <begin position="129"/>
        <end position="154"/>
    </location>
</feature>
<reference evidence="4" key="2">
    <citation type="journal article" date="2013" name="G3 (Bethesda)">
        <title>Genomes of Ashbya fungi isolated from insects reveal four mating-type loci, numerous translocations, lack of transposons, and distinct gene duplications.</title>
        <authorList>
            <person name="Dietrich F.S."/>
            <person name="Voegeli S."/>
            <person name="Kuo S."/>
            <person name="Philippsen P."/>
        </authorList>
    </citation>
    <scope>GENOME REANNOTATION</scope>
    <source>
        <strain evidence="4">ATCC 10895 / CBS 109.51 / FGSC 9923 / NRRL Y-1056</strain>
    </source>
</reference>
<evidence type="ECO:0000256" key="1">
    <source>
        <dbReference type="SAM" id="MobiDB-lite"/>
    </source>
</evidence>
<organism evidence="3 4">
    <name type="scientific">Eremothecium gossypii (strain ATCC 10895 / CBS 109.51 / FGSC 9923 / NRRL Y-1056)</name>
    <name type="common">Yeast</name>
    <name type="synonym">Ashbya gossypii</name>
    <dbReference type="NCBI Taxonomy" id="284811"/>
    <lineage>
        <taxon>Eukaryota</taxon>
        <taxon>Fungi</taxon>
        <taxon>Dikarya</taxon>
        <taxon>Ascomycota</taxon>
        <taxon>Saccharomycotina</taxon>
        <taxon>Saccharomycetes</taxon>
        <taxon>Saccharomycetales</taxon>
        <taxon>Saccharomycetaceae</taxon>
        <taxon>Eremothecium</taxon>
    </lineage>
</organism>
<dbReference type="InterPro" id="IPR025239">
    <property type="entry name" value="DUF4187"/>
</dbReference>
<dbReference type="InterPro" id="IPR039249">
    <property type="entry name" value="GPATCH11"/>
</dbReference>
<evidence type="ECO:0000313" key="3">
    <source>
        <dbReference type="EMBL" id="AAS54759.2"/>
    </source>
</evidence>
<gene>
    <name evidence="3" type="ORF">AGOS_AGR269W</name>
</gene>
<dbReference type="eggNOG" id="KOG1994">
    <property type="taxonomic scope" value="Eukaryota"/>
</dbReference>
<protein>
    <submittedName>
        <fullName evidence="3">AGR269Wp</fullName>
    </submittedName>
</protein>
<dbReference type="Proteomes" id="UP000000591">
    <property type="component" value="Chromosome VII"/>
</dbReference>
<dbReference type="Pfam" id="PF13821">
    <property type="entry name" value="DUF4187"/>
    <property type="match status" value="1"/>
</dbReference>
<reference evidence="3 4" key="1">
    <citation type="journal article" date="2004" name="Science">
        <title>The Ashbya gossypii genome as a tool for mapping the ancient Saccharomyces cerevisiae genome.</title>
        <authorList>
            <person name="Dietrich F.S."/>
            <person name="Voegeli S."/>
            <person name="Brachat S."/>
            <person name="Lerch A."/>
            <person name="Gates K."/>
            <person name="Steiner S."/>
            <person name="Mohr C."/>
            <person name="Pohlmann R."/>
            <person name="Luedi P."/>
            <person name="Choi S."/>
            <person name="Wing R.A."/>
            <person name="Flavier A."/>
            <person name="Gaffney T.D."/>
            <person name="Philippsen P."/>
        </authorList>
    </citation>
    <scope>NUCLEOTIDE SEQUENCE [LARGE SCALE GENOMIC DNA]</scope>
    <source>
        <strain evidence="4">ATCC 10895 / CBS 109.51 / FGSC 9923 / NRRL Y-1056</strain>
    </source>
</reference>
<dbReference type="InterPro" id="IPR000467">
    <property type="entry name" value="G_patch_dom"/>
</dbReference>
<name>Q74ZD0_EREGS</name>
<sequence length="324" mass="35513">MSTTSAKRSIDFDTDSETEVDAVHIDKRRKRRLQHVQLPTNLTDPSSEGGPGDTYANDDEYLTMELPPDGSISPQPAEGGHKDEPKHGAPVDLSASMPKGFQMMAKMGYKTGGVLGTGDGLSRALRQPLSAVGQRTRTGIKQRPPRADGEGHPEASVAEYREWLHDEESRKRNAAVLARMQKIAFELTGDIDLVTSTSDARDFNVLWRRHVMRLLDRYHSQPSTASSSSRGTPSQVAASDSLAANASPGLTASSTDDAGIHGDAGIPGDSEIELFEDLSLEEQIAQLHNFLRAELRYCFYCGTKYANDEDLYEHCPGFTEDDHH</sequence>
<dbReference type="RefSeq" id="NP_986935.2">
    <property type="nucleotide sequence ID" value="NM_211997.2"/>
</dbReference>